<dbReference type="EMBL" id="CAJVPI010002079">
    <property type="protein sequence ID" value="CAG8635130.1"/>
    <property type="molecule type" value="Genomic_DNA"/>
</dbReference>
<organism evidence="2 3">
    <name type="scientific">Paraglomus brasilianum</name>
    <dbReference type="NCBI Taxonomy" id="144538"/>
    <lineage>
        <taxon>Eukaryota</taxon>
        <taxon>Fungi</taxon>
        <taxon>Fungi incertae sedis</taxon>
        <taxon>Mucoromycota</taxon>
        <taxon>Glomeromycotina</taxon>
        <taxon>Glomeromycetes</taxon>
        <taxon>Paraglomerales</taxon>
        <taxon>Paraglomeraceae</taxon>
        <taxon>Paraglomus</taxon>
    </lineage>
</organism>
<protein>
    <submittedName>
        <fullName evidence="2">2137_t:CDS:1</fullName>
    </submittedName>
</protein>
<name>A0A9N9DCQ0_9GLOM</name>
<feature type="compositionally biased region" description="Basic and acidic residues" evidence="1">
    <location>
        <begin position="1"/>
        <end position="16"/>
    </location>
</feature>
<evidence type="ECO:0000256" key="1">
    <source>
        <dbReference type="SAM" id="MobiDB-lite"/>
    </source>
</evidence>
<gene>
    <name evidence="2" type="ORF">PBRASI_LOCUS9465</name>
</gene>
<feature type="non-terminal residue" evidence="2">
    <location>
        <position position="131"/>
    </location>
</feature>
<feature type="region of interest" description="Disordered" evidence="1">
    <location>
        <begin position="1"/>
        <end position="34"/>
    </location>
</feature>
<comment type="caution">
    <text evidence="2">The sequence shown here is derived from an EMBL/GenBank/DDBJ whole genome shotgun (WGS) entry which is preliminary data.</text>
</comment>
<reference evidence="2" key="1">
    <citation type="submission" date="2021-06" db="EMBL/GenBank/DDBJ databases">
        <authorList>
            <person name="Kallberg Y."/>
            <person name="Tangrot J."/>
            <person name="Rosling A."/>
        </authorList>
    </citation>
    <scope>NUCLEOTIDE SEQUENCE</scope>
    <source>
        <strain evidence="2">BR232B</strain>
    </source>
</reference>
<dbReference type="AlphaFoldDB" id="A0A9N9DCQ0"/>
<dbReference type="Proteomes" id="UP000789739">
    <property type="component" value="Unassembled WGS sequence"/>
</dbReference>
<evidence type="ECO:0000313" key="2">
    <source>
        <dbReference type="EMBL" id="CAG8635130.1"/>
    </source>
</evidence>
<evidence type="ECO:0000313" key="3">
    <source>
        <dbReference type="Proteomes" id="UP000789739"/>
    </source>
</evidence>
<keyword evidence="3" id="KW-1185">Reference proteome</keyword>
<sequence>SFEATTPKKERRRDFKPQTAQANGRKPNTDNNNIQKITVNDLGGCCQDNYYVLAFKALSTSLLPFNVDISASSPRSLIVFIIPQGPPQWSYGLRHAGPNPLLLYRNINLNHGNTSVVSTLLLQILSASMTH</sequence>
<accession>A0A9N9DCQ0</accession>
<proteinExistence type="predicted"/>